<feature type="compositionally biased region" description="Polar residues" evidence="1">
    <location>
        <begin position="152"/>
        <end position="180"/>
    </location>
</feature>
<gene>
    <name evidence="2" type="ORF">BB558_002888</name>
</gene>
<dbReference type="PANTHER" id="PTHR43628">
    <property type="entry name" value="ACTIVATOR OF C KINASE PROTEIN 1-RELATED"/>
    <property type="match status" value="1"/>
</dbReference>
<feature type="region of interest" description="Disordered" evidence="1">
    <location>
        <begin position="312"/>
        <end position="349"/>
    </location>
</feature>
<feature type="region of interest" description="Disordered" evidence="1">
    <location>
        <begin position="207"/>
        <end position="234"/>
    </location>
</feature>
<dbReference type="SMART" id="SM00671">
    <property type="entry name" value="SEL1"/>
    <property type="match status" value="14"/>
</dbReference>
<dbReference type="InterPro" id="IPR006597">
    <property type="entry name" value="Sel1-like"/>
</dbReference>
<dbReference type="InterPro" id="IPR011990">
    <property type="entry name" value="TPR-like_helical_dom_sf"/>
</dbReference>
<organism evidence="2 3">
    <name type="scientific">Smittium angustum</name>
    <dbReference type="NCBI Taxonomy" id="133377"/>
    <lineage>
        <taxon>Eukaryota</taxon>
        <taxon>Fungi</taxon>
        <taxon>Fungi incertae sedis</taxon>
        <taxon>Zoopagomycota</taxon>
        <taxon>Kickxellomycotina</taxon>
        <taxon>Harpellomycetes</taxon>
        <taxon>Harpellales</taxon>
        <taxon>Legeriomycetaceae</taxon>
        <taxon>Smittium</taxon>
    </lineage>
</organism>
<proteinExistence type="predicted"/>
<dbReference type="SUPFAM" id="SSF81901">
    <property type="entry name" value="HCP-like"/>
    <property type="match status" value="4"/>
</dbReference>
<comment type="caution">
    <text evidence="2">The sequence shown here is derived from an EMBL/GenBank/DDBJ whole genome shotgun (WGS) entry which is preliminary data.</text>
</comment>
<name>A0A2U1J7E7_SMIAN</name>
<dbReference type="Pfam" id="PF08238">
    <property type="entry name" value="Sel1"/>
    <property type="match status" value="14"/>
</dbReference>
<sequence length="1050" mass="118841">MDGMVKTLKFQGKDIPSPQSSTKKLEFPRIENKKNKGDMVYMSTITEIKSGFLNKTLSKAKTFQRKLSETQKSIMVVARRRYTLISSGPTKDEIDKISKKETKTLKNVSHKTSDNINHFKNNCIEAKSLEVLHSLDYNTIRSSSDKSSILSQDITSTTKPSSHNSNKNVQNNTALQKTYTNKDNTVESLNKNKNVFGSNDTLYIESSPVPAEEESSDTNVGSSKKSKTKESPVKNVSKKCFKQNIEIDCNPDTKRNLQVLDYNNYIDIRNFDNYTKNSEKTNTNLEYKTKNETFIQNKNGLTENIENLTAKSSKNINKNTNLEQGQDSSKVSNNDNTNVKNKIRRHSNNDLLNRNTEYRSNNFRSSCIDSKNSITTRNLDSPAGELDDINIRNNVSKIEKKQTPDDSNQDVKIQIVKRHVFGLGIKEELAELPVDSYYISQKEYIEYVENIRNMFNLAEEMFFGDNQHKRNIEGSIEIMKMFIYEDINCPEVLQGIAIYGFCYEFGLGVECDFAESERIYKPAALRGNALAQSRLSFLKKYGRPGVRIDRSKADEWMNKVRENTTSSAVDWLIKAAETYNMPEAQYALGLCYHDGVGVDIDEKRAFDLYYKSARQGNPRGQGILGYCYGEGFGVKQNKMEAVKWYILAANQGESVAMYNLGYCYEDGIGVPQNPFLAVEWYKKAAEKGNAFAQNSLGYCHEDGLGVQKNPYIAVKWYRLSATQGYPWAECNLGYCYQYGIGVDEDPTQATFWYRRAANQGHARAQHNLGYCYQNGISVEKNENTAVEWYHKAADQGNIYAYHSLGYCYQNGAGVEVNLKEAVKWYKMAAVKNHPPAQLSLGYCYRNGIGVAKNDTEAFKWFMASSKSGNALAQNSLGYCYEEGIGTTQNLKMAFQYYTMSASQNNPWAICNVGYCYAQGIGVEQNLEKAVYLYRMAAQMDHARAMEKLGLALLEGVGTVKNERQAVFWFRKAAENFKHAPAMHWLGVCLERGFGTQVDELEAIHWYQQAIINGDNSAVNRLRTLLLKRHRSVRFCSSSISSSFPSAAPAA</sequence>
<dbReference type="Proteomes" id="UP000245591">
    <property type="component" value="Unassembled WGS sequence"/>
</dbReference>
<feature type="region of interest" description="Disordered" evidence="1">
    <location>
        <begin position="1"/>
        <end position="23"/>
    </location>
</feature>
<reference evidence="2 3" key="1">
    <citation type="journal article" date="2018" name="MBio">
        <title>Comparative Genomics Reveals the Core Gene Toolbox for the Fungus-Insect Symbiosis.</title>
        <authorList>
            <person name="Wang Y."/>
            <person name="Stata M."/>
            <person name="Wang W."/>
            <person name="Stajich J.E."/>
            <person name="White M.M."/>
            <person name="Moncalvo J.M."/>
        </authorList>
    </citation>
    <scope>NUCLEOTIDE SEQUENCE [LARGE SCALE GENOMIC DNA]</scope>
    <source>
        <strain evidence="2 3">AUS-126-30</strain>
    </source>
</reference>
<feature type="compositionally biased region" description="Polar residues" evidence="1">
    <location>
        <begin position="312"/>
        <end position="340"/>
    </location>
</feature>
<protein>
    <submittedName>
        <fullName evidence="2">Uncharacterized protein</fullName>
    </submittedName>
</protein>
<evidence type="ECO:0000313" key="3">
    <source>
        <dbReference type="Proteomes" id="UP000245591"/>
    </source>
</evidence>
<evidence type="ECO:0000313" key="2">
    <source>
        <dbReference type="EMBL" id="PWA01030.1"/>
    </source>
</evidence>
<accession>A0A2U1J7E7</accession>
<keyword evidence="3" id="KW-1185">Reference proteome</keyword>
<dbReference type="Gene3D" id="1.25.40.10">
    <property type="entry name" value="Tetratricopeptide repeat domain"/>
    <property type="match status" value="4"/>
</dbReference>
<dbReference type="AlphaFoldDB" id="A0A2U1J7E7"/>
<evidence type="ECO:0000256" key="1">
    <source>
        <dbReference type="SAM" id="MobiDB-lite"/>
    </source>
</evidence>
<dbReference type="InterPro" id="IPR052945">
    <property type="entry name" value="Mitotic_Regulator"/>
</dbReference>
<dbReference type="EMBL" id="MBFU01000234">
    <property type="protein sequence ID" value="PWA01030.1"/>
    <property type="molecule type" value="Genomic_DNA"/>
</dbReference>
<dbReference type="PANTHER" id="PTHR43628:SF1">
    <property type="entry name" value="CHITIN SYNTHASE REGULATORY FACTOR 2-RELATED"/>
    <property type="match status" value="1"/>
</dbReference>
<feature type="region of interest" description="Disordered" evidence="1">
    <location>
        <begin position="146"/>
        <end position="180"/>
    </location>
</feature>